<dbReference type="Proteomes" id="UP000050360">
    <property type="component" value="Unassembled WGS sequence"/>
</dbReference>
<accession>A0A0P8CFW7</accession>
<evidence type="ECO:0000313" key="2">
    <source>
        <dbReference type="Proteomes" id="UP000050360"/>
    </source>
</evidence>
<proteinExistence type="predicted"/>
<comment type="caution">
    <text evidence="1">The sequence shown here is derived from an EMBL/GenBank/DDBJ whole genome shotgun (WGS) entry which is preliminary data.</text>
</comment>
<evidence type="ECO:0000313" key="1">
    <source>
        <dbReference type="EMBL" id="KPQ41518.1"/>
    </source>
</evidence>
<dbReference type="EMBL" id="LKCM01000339">
    <property type="protein sequence ID" value="KPQ41518.1"/>
    <property type="molecule type" value="Genomic_DNA"/>
</dbReference>
<organism evidence="1 2">
    <name type="scientific">Candidatus Methanoperedens nitratireducens</name>
    <dbReference type="NCBI Taxonomy" id="1392998"/>
    <lineage>
        <taxon>Archaea</taxon>
        <taxon>Methanobacteriati</taxon>
        <taxon>Methanobacteriota</taxon>
        <taxon>Stenosarchaea group</taxon>
        <taxon>Methanomicrobia</taxon>
        <taxon>Methanosarcinales</taxon>
        <taxon>ANME-2 cluster</taxon>
        <taxon>Candidatus Methanoperedentaceae</taxon>
        <taxon>Candidatus Methanoperedens</taxon>
    </lineage>
</organism>
<name>A0A0P8CFW7_9EURY</name>
<sequence>MLKTSEERVKLLKAGISARRIEQLYIINNDIKILSIPVLFEAVEVHQEIEDKGFFCELTTEYMNA</sequence>
<dbReference type="AlphaFoldDB" id="A0A0P8CFW7"/>
<reference evidence="1 2" key="1">
    <citation type="submission" date="2015-09" db="EMBL/GenBank/DDBJ databases">
        <title>A metagenomics-based metabolic model of nitrate-dependent anaerobic oxidation of methane by Methanoperedens-like archaea.</title>
        <authorList>
            <person name="Arshad A."/>
            <person name="Speth D.R."/>
            <person name="De Graaf R.M."/>
            <person name="Op Den Camp H.J."/>
            <person name="Jetten M.S."/>
            <person name="Welte C.U."/>
        </authorList>
    </citation>
    <scope>NUCLEOTIDE SEQUENCE [LARGE SCALE GENOMIC DNA]</scope>
</reference>
<gene>
    <name evidence="1" type="ORF">MPEBLZ_03939</name>
</gene>
<protein>
    <submittedName>
        <fullName evidence="1">Uncharacterized protein</fullName>
    </submittedName>
</protein>